<evidence type="ECO:0000256" key="2">
    <source>
        <dbReference type="ARBA" id="ARBA00022475"/>
    </source>
</evidence>
<dbReference type="NCBIfam" id="TIGR02602">
    <property type="entry name" value="8TM_EpsH"/>
    <property type="match status" value="1"/>
</dbReference>
<dbReference type="EMBL" id="VWOX01000002">
    <property type="protein sequence ID" value="KAA5546362.1"/>
    <property type="molecule type" value="Genomic_DNA"/>
</dbReference>
<keyword evidence="6 8" id="KW-1133">Transmembrane helix</keyword>
<keyword evidence="3" id="KW-0645">Protease</keyword>
<dbReference type="InterPro" id="IPR013426">
    <property type="entry name" value="EpsH-like"/>
</dbReference>
<dbReference type="Proteomes" id="UP000324479">
    <property type="component" value="Unassembled WGS sequence"/>
</dbReference>
<gene>
    <name evidence="9" type="ORF">FYK55_05260</name>
</gene>
<dbReference type="InterPro" id="IPR019127">
    <property type="entry name" value="Exosortase"/>
</dbReference>
<dbReference type="InterPro" id="IPR026392">
    <property type="entry name" value="Exo/Archaeosortase_dom"/>
</dbReference>
<dbReference type="AlphaFoldDB" id="A0A5M6DJC4"/>
<keyword evidence="10" id="KW-1185">Reference proteome</keyword>
<dbReference type="GO" id="GO:0005886">
    <property type="term" value="C:plasma membrane"/>
    <property type="evidence" value="ECO:0007669"/>
    <property type="project" value="UniProtKB-SubCell"/>
</dbReference>
<comment type="caution">
    <text evidence="9">The sequence shown here is derived from an EMBL/GenBank/DDBJ whole genome shotgun (WGS) entry which is preliminary data.</text>
</comment>
<evidence type="ECO:0000256" key="7">
    <source>
        <dbReference type="ARBA" id="ARBA00023136"/>
    </source>
</evidence>
<evidence type="ECO:0000256" key="5">
    <source>
        <dbReference type="ARBA" id="ARBA00022801"/>
    </source>
</evidence>
<evidence type="ECO:0000256" key="3">
    <source>
        <dbReference type="ARBA" id="ARBA00022670"/>
    </source>
</evidence>
<keyword evidence="2" id="KW-1003">Cell membrane</keyword>
<sequence>MVAVFLYSYWPTLQWMAEAWMKEPDYSHGWLVLPLAIVICYQRADRFPGFEPNVSWAGLSLVGLAIVMRLVGRIIYADFLDAWSILPLIAGAVWCLAGPRALRWALPAIVFLFFAIPMPYQAESMLSWQLQGIATDLSTILLRVFGQPAVAEGHMVWVGDEKLSIEAACSGLRIFVGMTAIAYFWAAVNDRSWLDRLVLMLAVIPAAVFVNSMRIVVTGLLYRAFEGESARHWIHDISGLLMIPASFVLLWAVGAYWKALYRPVEKMTAREFLKDRPAPLANSPG</sequence>
<name>A0A5M6DJC4_9BACT</name>
<dbReference type="NCBIfam" id="TIGR04178">
    <property type="entry name" value="exo_archaeo"/>
    <property type="match status" value="1"/>
</dbReference>
<evidence type="ECO:0000256" key="1">
    <source>
        <dbReference type="ARBA" id="ARBA00004651"/>
    </source>
</evidence>
<evidence type="ECO:0000256" key="6">
    <source>
        <dbReference type="ARBA" id="ARBA00022989"/>
    </source>
</evidence>
<accession>A0A5M6DJC4</accession>
<feature type="transmembrane region" description="Helical" evidence="8">
    <location>
        <begin position="26"/>
        <end position="44"/>
    </location>
</feature>
<feature type="transmembrane region" description="Helical" evidence="8">
    <location>
        <begin position="104"/>
        <end position="122"/>
    </location>
</feature>
<feature type="transmembrane region" description="Helical" evidence="8">
    <location>
        <begin position="56"/>
        <end position="76"/>
    </location>
</feature>
<feature type="transmembrane region" description="Helical" evidence="8">
    <location>
        <begin position="237"/>
        <end position="257"/>
    </location>
</feature>
<evidence type="ECO:0000313" key="9">
    <source>
        <dbReference type="EMBL" id="KAA5546362.1"/>
    </source>
</evidence>
<feature type="transmembrane region" description="Helical" evidence="8">
    <location>
        <begin position="197"/>
        <end position="217"/>
    </location>
</feature>
<dbReference type="GO" id="GO:0006508">
    <property type="term" value="P:proteolysis"/>
    <property type="evidence" value="ECO:0007669"/>
    <property type="project" value="UniProtKB-KW"/>
</dbReference>
<dbReference type="GO" id="GO:0008233">
    <property type="term" value="F:peptidase activity"/>
    <property type="evidence" value="ECO:0007669"/>
    <property type="project" value="UniProtKB-KW"/>
</dbReference>
<feature type="transmembrane region" description="Helical" evidence="8">
    <location>
        <begin position="82"/>
        <end position="97"/>
    </location>
</feature>
<organism evidence="9 10">
    <name type="scientific">Roseiconus nitratireducens</name>
    <dbReference type="NCBI Taxonomy" id="2605748"/>
    <lineage>
        <taxon>Bacteria</taxon>
        <taxon>Pseudomonadati</taxon>
        <taxon>Planctomycetota</taxon>
        <taxon>Planctomycetia</taxon>
        <taxon>Pirellulales</taxon>
        <taxon>Pirellulaceae</taxon>
        <taxon>Roseiconus</taxon>
    </lineage>
</organism>
<comment type="subcellular location">
    <subcellularLocation>
        <location evidence="1">Cell membrane</location>
        <topology evidence="1">Multi-pass membrane protein</topology>
    </subcellularLocation>
</comment>
<keyword evidence="7 8" id="KW-0472">Membrane</keyword>
<proteinExistence type="predicted"/>
<dbReference type="Pfam" id="PF09721">
    <property type="entry name" value="Exosortase_EpsH"/>
    <property type="match status" value="1"/>
</dbReference>
<keyword evidence="4 8" id="KW-0812">Transmembrane</keyword>
<reference evidence="9 10" key="1">
    <citation type="submission" date="2019-08" db="EMBL/GenBank/DDBJ databases">
        <authorList>
            <person name="Dhanesh K."/>
            <person name="Kumar G."/>
            <person name="Sasikala C."/>
            <person name="Venkata Ramana C."/>
        </authorList>
    </citation>
    <scope>NUCLEOTIDE SEQUENCE [LARGE SCALE GENOMIC DNA]</scope>
    <source>
        <strain evidence="9 10">JC645</strain>
    </source>
</reference>
<keyword evidence="5" id="KW-0378">Hydrolase</keyword>
<evidence type="ECO:0000313" key="10">
    <source>
        <dbReference type="Proteomes" id="UP000324479"/>
    </source>
</evidence>
<feature type="transmembrane region" description="Helical" evidence="8">
    <location>
        <begin position="163"/>
        <end position="185"/>
    </location>
</feature>
<evidence type="ECO:0000256" key="8">
    <source>
        <dbReference type="SAM" id="Phobius"/>
    </source>
</evidence>
<protein>
    <submittedName>
        <fullName evidence="9">Exosortase/archaeosortase family protein</fullName>
    </submittedName>
</protein>
<evidence type="ECO:0000256" key="4">
    <source>
        <dbReference type="ARBA" id="ARBA00022692"/>
    </source>
</evidence>